<sequence>MSTHSGNVASNSANSSRAQSPKLSPSPPFELSKDSTPSVPDSFWCSGDFMLGAGMVIFQDITWKIVICYETKKDFYFLPRGRKDLGETIECTALREGWEESGYRPKHLSLHKHTAQPSPPHLPRLRDHPDTEPIMISTIYWPPRWVDEYVEVEETPSSKTHSRNHNGGPAGDETHKHTPARTFWIDAGTSKAKQYYKRQRMVDYGGEYLVHWYAGIIDEHAVRQEGTTMPDEVSYTSVLLTFEEVETLAQTGALAYSEFRVVDYAMKLLRLNFEHNRRQEQRLRQREAASRRAARSQASPTTQRPNNEPLASQESSQASRRVASSMPSTAQSAHKAVVFRAAKEAVVREEVEGEDVRYHTHDDNDGALEPAGPSKNCDDVKGKGKLKKTLL</sequence>
<accession>A0ACB7IIX1</accession>
<comment type="caution">
    <text evidence="1">The sequence shown here is derived from an EMBL/GenBank/DDBJ whole genome shotgun (WGS) entry which is preliminary data.</text>
</comment>
<dbReference type="EMBL" id="WQMT02000011">
    <property type="protein sequence ID" value="KAG9217816.1"/>
    <property type="molecule type" value="Genomic_DNA"/>
</dbReference>
<gene>
    <name evidence="1" type="ORF">CCMSSC00406_0005186</name>
</gene>
<evidence type="ECO:0000313" key="1">
    <source>
        <dbReference type="EMBL" id="KAG9217816.1"/>
    </source>
</evidence>
<proteinExistence type="predicted"/>
<dbReference type="Proteomes" id="UP000824881">
    <property type="component" value="Unassembled WGS sequence"/>
</dbReference>
<evidence type="ECO:0000313" key="2">
    <source>
        <dbReference type="Proteomes" id="UP000824881"/>
    </source>
</evidence>
<name>A0ACB7IIX1_PLECO</name>
<protein>
    <submittedName>
        <fullName evidence="1">Uncharacterized protein</fullName>
    </submittedName>
</protein>
<keyword evidence="2" id="KW-1185">Reference proteome</keyword>
<organism evidence="1 2">
    <name type="scientific">Pleurotus cornucopiae</name>
    <name type="common">Cornucopia mushroom</name>
    <dbReference type="NCBI Taxonomy" id="5321"/>
    <lineage>
        <taxon>Eukaryota</taxon>
        <taxon>Fungi</taxon>
        <taxon>Dikarya</taxon>
        <taxon>Basidiomycota</taxon>
        <taxon>Agaricomycotina</taxon>
        <taxon>Agaricomycetes</taxon>
        <taxon>Agaricomycetidae</taxon>
        <taxon>Agaricales</taxon>
        <taxon>Pleurotineae</taxon>
        <taxon>Pleurotaceae</taxon>
        <taxon>Pleurotus</taxon>
    </lineage>
</organism>
<reference evidence="1 2" key="1">
    <citation type="journal article" date="2021" name="Appl. Environ. Microbiol.">
        <title>Genetic linkage and physical mapping for an oyster mushroom Pleurotus cornucopiae and QTL analysis for the trait cap color.</title>
        <authorList>
            <person name="Zhang Y."/>
            <person name="Gao W."/>
            <person name="Sonnenberg A."/>
            <person name="Chen Q."/>
            <person name="Zhang J."/>
            <person name="Huang C."/>
        </authorList>
    </citation>
    <scope>NUCLEOTIDE SEQUENCE [LARGE SCALE GENOMIC DNA]</scope>
    <source>
        <strain evidence="1">CCMSSC00406</strain>
    </source>
</reference>